<accession>A0A165DIR9</accession>
<dbReference type="PANTHER" id="PTHR14110:SF0">
    <property type="entry name" value="MITOCHONDRIAL IMPORT INNER MEMBRANE TRANSLOCASE SUBUNIT TIM22"/>
    <property type="match status" value="1"/>
</dbReference>
<evidence type="ECO:0000256" key="7">
    <source>
        <dbReference type="ARBA" id="ARBA00023128"/>
    </source>
</evidence>
<organism evidence="10 11">
    <name type="scientific">Exidia glandulosa HHB12029</name>
    <dbReference type="NCBI Taxonomy" id="1314781"/>
    <lineage>
        <taxon>Eukaryota</taxon>
        <taxon>Fungi</taxon>
        <taxon>Dikarya</taxon>
        <taxon>Basidiomycota</taxon>
        <taxon>Agaricomycotina</taxon>
        <taxon>Agaricomycetes</taxon>
        <taxon>Auriculariales</taxon>
        <taxon>Exidiaceae</taxon>
        <taxon>Exidia</taxon>
    </lineage>
</organism>
<dbReference type="InParanoid" id="A0A165DIR9"/>
<dbReference type="OrthoDB" id="75343at2759"/>
<comment type="subunit">
    <text evidence="9">Component of the TIM22 complex.</text>
</comment>
<evidence type="ECO:0000256" key="3">
    <source>
        <dbReference type="ARBA" id="ARBA00020722"/>
    </source>
</evidence>
<evidence type="ECO:0000256" key="5">
    <source>
        <dbReference type="ARBA" id="ARBA00022792"/>
    </source>
</evidence>
<proteinExistence type="inferred from homology"/>
<reference evidence="10 11" key="1">
    <citation type="journal article" date="2016" name="Mol. Biol. Evol.">
        <title>Comparative Genomics of Early-Diverging Mushroom-Forming Fungi Provides Insights into the Origins of Lignocellulose Decay Capabilities.</title>
        <authorList>
            <person name="Nagy L.G."/>
            <person name="Riley R."/>
            <person name="Tritt A."/>
            <person name="Adam C."/>
            <person name="Daum C."/>
            <person name="Floudas D."/>
            <person name="Sun H."/>
            <person name="Yadav J.S."/>
            <person name="Pangilinan J."/>
            <person name="Larsson K.H."/>
            <person name="Matsuura K."/>
            <person name="Barry K."/>
            <person name="Labutti K."/>
            <person name="Kuo R."/>
            <person name="Ohm R.A."/>
            <person name="Bhattacharya S.S."/>
            <person name="Shirouzu T."/>
            <person name="Yoshinaga Y."/>
            <person name="Martin F.M."/>
            <person name="Grigoriev I.V."/>
            <person name="Hibbett D.S."/>
        </authorList>
    </citation>
    <scope>NUCLEOTIDE SEQUENCE [LARGE SCALE GENOMIC DNA]</scope>
    <source>
        <strain evidence="10 11">HHB12029</strain>
    </source>
</reference>
<sequence>MSFPHLPGAVPLYPPGKEPLPAWVPEDSRDAFLQQQKFEKIAAFAQETCVFKSVLSGAMGFGLGAFFSLMSASFAYEDPILRAHREQGMNTVQKTSTLFKEMGQGMWRQGKSFGRIGGMYTMVECIIEGYRAKNDMVNPVAAGFVTGAILARASGPRAALGGGAAFAAFSGAVDLFMRRETPDDD</sequence>
<dbReference type="Proteomes" id="UP000077266">
    <property type="component" value="Unassembled WGS sequence"/>
</dbReference>
<dbReference type="AlphaFoldDB" id="A0A165DIR9"/>
<dbReference type="GO" id="GO:0030943">
    <property type="term" value="F:mitochondrion targeting sequence binding"/>
    <property type="evidence" value="ECO:0007669"/>
    <property type="project" value="TreeGrafter"/>
</dbReference>
<feature type="transmembrane region" description="Helical" evidence="9">
    <location>
        <begin position="54"/>
        <end position="76"/>
    </location>
</feature>
<dbReference type="STRING" id="1314781.A0A165DIR9"/>
<dbReference type="FunCoup" id="A0A165DIR9">
    <property type="interactions" value="422"/>
</dbReference>
<dbReference type="InterPro" id="IPR039175">
    <property type="entry name" value="TIM22"/>
</dbReference>
<evidence type="ECO:0000256" key="1">
    <source>
        <dbReference type="ARBA" id="ARBA00004448"/>
    </source>
</evidence>
<protein>
    <recommendedName>
        <fullName evidence="3 9">Mitochondrial import inner membrane translocase subunit TIM22</fullName>
    </recommendedName>
</protein>
<evidence type="ECO:0000256" key="9">
    <source>
        <dbReference type="RuleBase" id="RU367038"/>
    </source>
</evidence>
<evidence type="ECO:0000256" key="6">
    <source>
        <dbReference type="ARBA" id="ARBA00022989"/>
    </source>
</evidence>
<comment type="caution">
    <text evidence="9">Lacks conserved residue(s) required for the propagation of feature annotation.</text>
</comment>
<gene>
    <name evidence="10" type="ORF">EXIGLDRAFT_654767</name>
</gene>
<dbReference type="GO" id="GO:0008320">
    <property type="term" value="F:protein transmembrane transporter activity"/>
    <property type="evidence" value="ECO:0007669"/>
    <property type="project" value="UniProtKB-UniRule"/>
</dbReference>
<evidence type="ECO:0000313" key="11">
    <source>
        <dbReference type="Proteomes" id="UP000077266"/>
    </source>
</evidence>
<name>A0A165DIR9_EXIGL</name>
<dbReference type="EMBL" id="KV426216">
    <property type="protein sequence ID" value="KZV84637.1"/>
    <property type="molecule type" value="Genomic_DNA"/>
</dbReference>
<comment type="similarity">
    <text evidence="2 9">Belongs to the Tim17/Tim22/Tim23 family.</text>
</comment>
<dbReference type="GO" id="GO:0042721">
    <property type="term" value="C:TIM22 mitochondrial import inner membrane insertion complex"/>
    <property type="evidence" value="ECO:0007669"/>
    <property type="project" value="UniProtKB-UniRule"/>
</dbReference>
<evidence type="ECO:0000256" key="2">
    <source>
        <dbReference type="ARBA" id="ARBA00008444"/>
    </source>
</evidence>
<dbReference type="GO" id="GO:0045039">
    <property type="term" value="P:protein insertion into mitochondrial inner membrane"/>
    <property type="evidence" value="ECO:0007669"/>
    <property type="project" value="UniProtKB-UniRule"/>
</dbReference>
<keyword evidence="7 9" id="KW-0496">Mitochondrion</keyword>
<keyword evidence="9" id="KW-0811">Translocation</keyword>
<keyword evidence="9" id="KW-0653">Protein transport</keyword>
<evidence type="ECO:0000256" key="8">
    <source>
        <dbReference type="ARBA" id="ARBA00023136"/>
    </source>
</evidence>
<dbReference type="Pfam" id="PF02466">
    <property type="entry name" value="Tim17"/>
    <property type="match status" value="1"/>
</dbReference>
<comment type="subcellular location">
    <subcellularLocation>
        <location evidence="1 9">Mitochondrion inner membrane</location>
        <topology evidence="1 9">Multi-pass membrane protein</topology>
    </subcellularLocation>
</comment>
<evidence type="ECO:0000256" key="4">
    <source>
        <dbReference type="ARBA" id="ARBA00022692"/>
    </source>
</evidence>
<comment type="function">
    <text evidence="9">Essential core component of the TIM22 complex, a complex that mediates the import and insertion of multi-pass transmembrane proteins into the mitochondrial inner membrane. In the TIM22 complex, it constitutes the voltage-activated and signal-gated channel. Forms a twin-pore translocase that uses the membrane potential as external driving force in 2 voltage-dependent steps.</text>
</comment>
<dbReference type="PANTHER" id="PTHR14110">
    <property type="entry name" value="MITOCHONDRIAL IMPORT INNER MEMBRANE TRANSLOCASE SUBUNIT TIM22"/>
    <property type="match status" value="1"/>
</dbReference>
<keyword evidence="11" id="KW-1185">Reference proteome</keyword>
<keyword evidence="5 9" id="KW-0999">Mitochondrion inner membrane</keyword>
<keyword evidence="8 9" id="KW-0472">Membrane</keyword>
<keyword evidence="6 9" id="KW-1133">Transmembrane helix</keyword>
<evidence type="ECO:0000313" key="10">
    <source>
        <dbReference type="EMBL" id="KZV84637.1"/>
    </source>
</evidence>
<keyword evidence="9" id="KW-0813">Transport</keyword>
<keyword evidence="4 9" id="KW-0812">Transmembrane</keyword>